<accession>A0A0N7BSX1</accession>
<dbReference type="EMBL" id="KP739976">
    <property type="protein sequence ID" value="AKF16682.1"/>
    <property type="molecule type" value="Genomic_DNA"/>
</dbReference>
<proteinExistence type="predicted"/>
<dbReference type="RefSeq" id="WP_075810073.1">
    <property type="nucleotide sequence ID" value="NZ_JBPXRE010000038.1"/>
</dbReference>
<protein>
    <submittedName>
        <fullName evidence="1">Uncharacterized protein</fullName>
    </submittedName>
</protein>
<sequence length="142" mass="15817">MNFKSKVLGTVLLIGVSLGNITNVVYASSYVHQDGRVYVTNWDNYDYTNGCIGSVILEDERGNKPIFSQNTDYDWVSSVLTVKGTGGFGFSFNSSRVKVYDFESRKEITNGYLRGGQKIYIVSKDDPTYITLSISPAIIIEN</sequence>
<organism evidence="1">
    <name type="scientific">Clostridium perfringens</name>
    <dbReference type="NCBI Taxonomy" id="1502"/>
    <lineage>
        <taxon>Bacteria</taxon>
        <taxon>Bacillati</taxon>
        <taxon>Bacillota</taxon>
        <taxon>Clostridia</taxon>
        <taxon>Eubacteriales</taxon>
        <taxon>Clostridiaceae</taxon>
        <taxon>Clostridium</taxon>
    </lineage>
</organism>
<dbReference type="AlphaFoldDB" id="A0A0N7BSX1"/>
<evidence type="ECO:0000313" key="1">
    <source>
        <dbReference type="EMBL" id="AKF16682.1"/>
    </source>
</evidence>
<geneLocation type="plasmid" evidence="1">
    <name>pCP718cpe</name>
</geneLocation>
<keyword evidence="1" id="KW-0614">Plasmid</keyword>
<reference evidence="1" key="1">
    <citation type="journal article" date="2015" name="PLoS ONE">
        <title>A Novel Pore-Forming Toxin in Type A Clostridium perfringens Is Associated with Both Fatal Canine Hemorrhagic Gastroenteritis and Fatal Foal Necrotizing Enterocolitis.</title>
        <authorList>
            <person name="Gohari I.M."/>
            <person name="Parreira V.R."/>
            <person name="Nowell V.J."/>
            <person name="Nicholson V.M."/>
            <person name="Oliphant K."/>
            <person name="Prescott J.F."/>
        </authorList>
    </citation>
    <scope>NUCLEOTIDE SEQUENCE</scope>
    <source>
        <strain evidence="1">JP718</strain>
        <plasmid evidence="1">pCP718cpe</plasmid>
    </source>
</reference>
<name>A0A0N7BSX1_CLOPF</name>